<keyword evidence="2" id="KW-1185">Reference proteome</keyword>
<dbReference type="EMBL" id="KN833688">
    <property type="protein sequence ID" value="KIK30011.1"/>
    <property type="molecule type" value="Genomic_DNA"/>
</dbReference>
<name>A0A0C9ZKZ3_9AGAM</name>
<protein>
    <submittedName>
        <fullName evidence="1">Uncharacterized protein</fullName>
    </submittedName>
</protein>
<organism evidence="1 2">
    <name type="scientific">Pisolithus microcarpus 441</name>
    <dbReference type="NCBI Taxonomy" id="765257"/>
    <lineage>
        <taxon>Eukaryota</taxon>
        <taxon>Fungi</taxon>
        <taxon>Dikarya</taxon>
        <taxon>Basidiomycota</taxon>
        <taxon>Agaricomycotina</taxon>
        <taxon>Agaricomycetes</taxon>
        <taxon>Agaricomycetidae</taxon>
        <taxon>Boletales</taxon>
        <taxon>Sclerodermatineae</taxon>
        <taxon>Pisolithaceae</taxon>
        <taxon>Pisolithus</taxon>
    </lineage>
</organism>
<evidence type="ECO:0000313" key="2">
    <source>
        <dbReference type="Proteomes" id="UP000054018"/>
    </source>
</evidence>
<dbReference type="HOGENOM" id="CLU_2948238_0_0_1"/>
<sequence length="60" mass="6936">MLPGSQMLSTENLARYLQSTWVRKLRSSGPACDPVKRVTRRPSFLIRLGVKRRTQSFARM</sequence>
<reference evidence="2" key="2">
    <citation type="submission" date="2015-01" db="EMBL/GenBank/DDBJ databases">
        <title>Evolutionary Origins and Diversification of the Mycorrhizal Mutualists.</title>
        <authorList>
            <consortium name="DOE Joint Genome Institute"/>
            <consortium name="Mycorrhizal Genomics Consortium"/>
            <person name="Kohler A."/>
            <person name="Kuo A."/>
            <person name="Nagy L.G."/>
            <person name="Floudas D."/>
            <person name="Copeland A."/>
            <person name="Barry K.W."/>
            <person name="Cichocki N."/>
            <person name="Veneault-Fourrey C."/>
            <person name="LaButti K."/>
            <person name="Lindquist E.A."/>
            <person name="Lipzen A."/>
            <person name="Lundell T."/>
            <person name="Morin E."/>
            <person name="Murat C."/>
            <person name="Riley R."/>
            <person name="Ohm R."/>
            <person name="Sun H."/>
            <person name="Tunlid A."/>
            <person name="Henrissat B."/>
            <person name="Grigoriev I.V."/>
            <person name="Hibbett D.S."/>
            <person name="Martin F."/>
        </authorList>
    </citation>
    <scope>NUCLEOTIDE SEQUENCE [LARGE SCALE GENOMIC DNA]</scope>
    <source>
        <strain evidence="2">441</strain>
    </source>
</reference>
<evidence type="ECO:0000313" key="1">
    <source>
        <dbReference type="EMBL" id="KIK30011.1"/>
    </source>
</evidence>
<proteinExistence type="predicted"/>
<dbReference type="Proteomes" id="UP000054018">
    <property type="component" value="Unassembled WGS sequence"/>
</dbReference>
<feature type="non-terminal residue" evidence="1">
    <location>
        <position position="60"/>
    </location>
</feature>
<reference evidence="1 2" key="1">
    <citation type="submission" date="2014-04" db="EMBL/GenBank/DDBJ databases">
        <authorList>
            <consortium name="DOE Joint Genome Institute"/>
            <person name="Kuo A."/>
            <person name="Kohler A."/>
            <person name="Costa M.D."/>
            <person name="Nagy L.G."/>
            <person name="Floudas D."/>
            <person name="Copeland A."/>
            <person name="Barry K.W."/>
            <person name="Cichocki N."/>
            <person name="Veneault-Fourrey C."/>
            <person name="LaButti K."/>
            <person name="Lindquist E.A."/>
            <person name="Lipzen A."/>
            <person name="Lundell T."/>
            <person name="Morin E."/>
            <person name="Murat C."/>
            <person name="Sun H."/>
            <person name="Tunlid A."/>
            <person name="Henrissat B."/>
            <person name="Grigoriev I.V."/>
            <person name="Hibbett D.S."/>
            <person name="Martin F."/>
            <person name="Nordberg H.P."/>
            <person name="Cantor M.N."/>
            <person name="Hua S.X."/>
        </authorList>
    </citation>
    <scope>NUCLEOTIDE SEQUENCE [LARGE SCALE GENOMIC DNA]</scope>
    <source>
        <strain evidence="1 2">441</strain>
    </source>
</reference>
<gene>
    <name evidence="1" type="ORF">PISMIDRAFT_672027</name>
</gene>
<dbReference type="AlphaFoldDB" id="A0A0C9ZKZ3"/>
<accession>A0A0C9ZKZ3</accession>